<comment type="subunit">
    <text evidence="9">Part of a complex composed of FtsB, FtsL and FtsQ.</text>
</comment>
<keyword evidence="5 9" id="KW-0812">Transmembrane</keyword>
<dbReference type="GO" id="GO:0090529">
    <property type="term" value="P:cell septum assembly"/>
    <property type="evidence" value="ECO:0007669"/>
    <property type="project" value="InterPro"/>
</dbReference>
<keyword evidence="7 9" id="KW-0472">Membrane</keyword>
<feature type="transmembrane region" description="Helical" evidence="9">
    <location>
        <begin position="28"/>
        <end position="50"/>
    </location>
</feature>
<evidence type="ECO:0000256" key="3">
    <source>
        <dbReference type="ARBA" id="ARBA00022519"/>
    </source>
</evidence>
<dbReference type="EMBL" id="SGWV01000001">
    <property type="protein sequence ID" value="RZS63297.1"/>
    <property type="molecule type" value="Genomic_DNA"/>
</dbReference>
<dbReference type="InterPro" id="IPR026579">
    <property type="entry name" value="FtsQ"/>
</dbReference>
<sequence length="278" mass="30658">MNATATLQRPERPIDPATLPGDVRLMRVGAGLLLGVALLALLVSLATWAMHRPAFALREIVLVGPVAHTRASSLTEQVLPQLQGGYFDMDLREAKAAFEELPWVRHAQVRRVWPQRLVVKLEEHVPVAYWERPAGDPHLVNSHGEVFDVNLGDLDDDGLPTLRGPDADSAAQVWAMWQRLSPEFAPLGARIARLALSDGGSWQATLDKASAVIEIGRGEPDEVVQRTRRFALSVRQVSQQFEQRALVHADLRHRDGYALQLLGLGTQEPATAAAARRR</sequence>
<comment type="similarity">
    <text evidence="9">Belongs to the FtsQ/DivIB family. FtsQ subfamily.</text>
</comment>
<keyword evidence="4 9" id="KW-0132">Cell division</keyword>
<evidence type="ECO:0000313" key="11">
    <source>
        <dbReference type="EMBL" id="RZS63297.1"/>
    </source>
</evidence>
<dbReference type="HAMAP" id="MF_00911">
    <property type="entry name" value="FtsQ_subfam"/>
    <property type="match status" value="1"/>
</dbReference>
<dbReference type="InterPro" id="IPR034746">
    <property type="entry name" value="POTRA"/>
</dbReference>
<keyword evidence="3 9" id="KW-0997">Cell inner membrane</keyword>
<dbReference type="PANTHER" id="PTHR35851:SF1">
    <property type="entry name" value="CELL DIVISION PROTEIN FTSQ"/>
    <property type="match status" value="1"/>
</dbReference>
<evidence type="ECO:0000256" key="5">
    <source>
        <dbReference type="ARBA" id="ARBA00022692"/>
    </source>
</evidence>
<dbReference type="GO" id="GO:0005886">
    <property type="term" value="C:plasma membrane"/>
    <property type="evidence" value="ECO:0007669"/>
    <property type="project" value="UniProtKB-SubCell"/>
</dbReference>
<evidence type="ECO:0000256" key="2">
    <source>
        <dbReference type="ARBA" id="ARBA00022475"/>
    </source>
</evidence>
<dbReference type="Pfam" id="PF08478">
    <property type="entry name" value="POTRA_1"/>
    <property type="match status" value="1"/>
</dbReference>
<dbReference type="Pfam" id="PF03799">
    <property type="entry name" value="FtsQ_DivIB_C"/>
    <property type="match status" value="1"/>
</dbReference>
<evidence type="ECO:0000256" key="4">
    <source>
        <dbReference type="ARBA" id="ARBA00022618"/>
    </source>
</evidence>
<comment type="caution">
    <text evidence="11">The sequence shown here is derived from an EMBL/GenBank/DDBJ whole genome shotgun (WGS) entry which is preliminary data.</text>
</comment>
<dbReference type="PROSITE" id="PS51779">
    <property type="entry name" value="POTRA"/>
    <property type="match status" value="1"/>
</dbReference>
<evidence type="ECO:0000256" key="8">
    <source>
        <dbReference type="ARBA" id="ARBA00023306"/>
    </source>
</evidence>
<accession>A0A4Q7M849</accession>
<organism evidence="11 12">
    <name type="scientific">Sphaerotilus mobilis</name>
    <dbReference type="NCBI Taxonomy" id="47994"/>
    <lineage>
        <taxon>Bacteria</taxon>
        <taxon>Pseudomonadati</taxon>
        <taxon>Pseudomonadota</taxon>
        <taxon>Betaproteobacteria</taxon>
        <taxon>Burkholderiales</taxon>
        <taxon>Sphaerotilaceae</taxon>
        <taxon>Sphaerotilus</taxon>
    </lineage>
</organism>
<dbReference type="OrthoDB" id="9790370at2"/>
<dbReference type="RefSeq" id="WP_130479974.1">
    <property type="nucleotide sequence ID" value="NZ_SGWV01000001.1"/>
</dbReference>
<dbReference type="AlphaFoldDB" id="A0A4Q7M849"/>
<comment type="function">
    <text evidence="9">Essential cell division protein. May link together the upstream cell division proteins, which are predominantly cytoplasmic, with the downstream cell division proteins, which are predominantly periplasmic. May control correct divisome assembly.</text>
</comment>
<keyword evidence="12" id="KW-1185">Reference proteome</keyword>
<evidence type="ECO:0000313" key="12">
    <source>
        <dbReference type="Proteomes" id="UP000293433"/>
    </source>
</evidence>
<evidence type="ECO:0000256" key="1">
    <source>
        <dbReference type="ARBA" id="ARBA00004370"/>
    </source>
</evidence>
<dbReference type="PANTHER" id="PTHR35851">
    <property type="entry name" value="CELL DIVISION PROTEIN FTSQ"/>
    <property type="match status" value="1"/>
</dbReference>
<dbReference type="InterPro" id="IPR005548">
    <property type="entry name" value="Cell_div_FtsQ/DivIB_C"/>
</dbReference>
<dbReference type="Gene3D" id="3.40.50.11690">
    <property type="entry name" value="Cell division protein FtsQ/DivIB"/>
    <property type="match status" value="1"/>
</dbReference>
<evidence type="ECO:0000256" key="9">
    <source>
        <dbReference type="HAMAP-Rule" id="MF_00911"/>
    </source>
</evidence>
<keyword evidence="6 9" id="KW-1133">Transmembrane helix</keyword>
<dbReference type="InterPro" id="IPR013685">
    <property type="entry name" value="POTRA_FtsQ_type"/>
</dbReference>
<evidence type="ECO:0000256" key="6">
    <source>
        <dbReference type="ARBA" id="ARBA00022989"/>
    </source>
</evidence>
<dbReference type="GO" id="GO:0043093">
    <property type="term" value="P:FtsZ-dependent cytokinesis"/>
    <property type="evidence" value="ECO:0007669"/>
    <property type="project" value="UniProtKB-UniRule"/>
</dbReference>
<keyword evidence="2 9" id="KW-1003">Cell membrane</keyword>
<proteinExistence type="inferred from homology"/>
<feature type="domain" description="POTRA" evidence="10">
    <location>
        <begin position="55"/>
        <end position="124"/>
    </location>
</feature>
<protein>
    <recommendedName>
        <fullName evidence="9">Cell division protein FtsQ</fullName>
    </recommendedName>
</protein>
<dbReference type="GO" id="GO:0032153">
    <property type="term" value="C:cell division site"/>
    <property type="evidence" value="ECO:0007669"/>
    <property type="project" value="UniProtKB-UniRule"/>
</dbReference>
<comment type="subcellular location">
    <subcellularLocation>
        <location evidence="9">Cell inner membrane</location>
        <topology evidence="9">Single-pass type II membrane protein</topology>
    </subcellularLocation>
    <subcellularLocation>
        <location evidence="1">Membrane</location>
    </subcellularLocation>
    <text evidence="9">Localizes to the division septum.</text>
</comment>
<dbReference type="InterPro" id="IPR045335">
    <property type="entry name" value="FtsQ_C_sf"/>
</dbReference>
<reference evidence="11 12" key="1">
    <citation type="submission" date="2019-02" db="EMBL/GenBank/DDBJ databases">
        <title>Genomic Encyclopedia of Type Strains, Phase IV (KMG-IV): sequencing the most valuable type-strain genomes for metagenomic binning, comparative biology and taxonomic classification.</title>
        <authorList>
            <person name="Goeker M."/>
        </authorList>
    </citation>
    <scope>NUCLEOTIDE SEQUENCE [LARGE SCALE GENOMIC DNA]</scope>
    <source>
        <strain evidence="11 12">DSM 10617</strain>
    </source>
</reference>
<evidence type="ECO:0000259" key="10">
    <source>
        <dbReference type="PROSITE" id="PS51779"/>
    </source>
</evidence>
<gene>
    <name evidence="9" type="primary">ftsQ</name>
    <name evidence="11" type="ORF">EV685_0013</name>
</gene>
<dbReference type="Gene3D" id="3.10.20.310">
    <property type="entry name" value="membrane protein fhac"/>
    <property type="match status" value="1"/>
</dbReference>
<name>A0A4Q7M849_9BURK</name>
<evidence type="ECO:0000256" key="7">
    <source>
        <dbReference type="ARBA" id="ARBA00023136"/>
    </source>
</evidence>
<dbReference type="Proteomes" id="UP000293433">
    <property type="component" value="Unassembled WGS sequence"/>
</dbReference>
<keyword evidence="8 9" id="KW-0131">Cell cycle</keyword>